<reference evidence="2" key="1">
    <citation type="journal article" date="2013" name="Nature">
        <title>Draft genome of the wheat A-genome progenitor Triticum urartu.</title>
        <authorList>
            <person name="Ling H.Q."/>
            <person name="Zhao S."/>
            <person name="Liu D."/>
            <person name="Wang J."/>
            <person name="Sun H."/>
            <person name="Zhang C."/>
            <person name="Fan H."/>
            <person name="Li D."/>
            <person name="Dong L."/>
            <person name="Tao Y."/>
            <person name="Gao C."/>
            <person name="Wu H."/>
            <person name="Li Y."/>
            <person name="Cui Y."/>
            <person name="Guo X."/>
            <person name="Zheng S."/>
            <person name="Wang B."/>
            <person name="Yu K."/>
            <person name="Liang Q."/>
            <person name="Yang W."/>
            <person name="Lou X."/>
            <person name="Chen J."/>
            <person name="Feng M."/>
            <person name="Jian J."/>
            <person name="Zhang X."/>
            <person name="Luo G."/>
            <person name="Jiang Y."/>
            <person name="Liu J."/>
            <person name="Wang Z."/>
            <person name="Sha Y."/>
            <person name="Zhang B."/>
            <person name="Wu H."/>
            <person name="Tang D."/>
            <person name="Shen Q."/>
            <person name="Xue P."/>
            <person name="Zou S."/>
            <person name="Wang X."/>
            <person name="Liu X."/>
            <person name="Wang F."/>
            <person name="Yang Y."/>
            <person name="An X."/>
            <person name="Dong Z."/>
            <person name="Zhang K."/>
            <person name="Zhang X."/>
            <person name="Luo M.C."/>
            <person name="Dvorak J."/>
            <person name="Tong Y."/>
            <person name="Wang J."/>
            <person name="Yang H."/>
            <person name="Li Z."/>
            <person name="Wang D."/>
            <person name="Zhang A."/>
            <person name="Wang J."/>
        </authorList>
    </citation>
    <scope>NUCLEOTIDE SEQUENCE</scope>
    <source>
        <strain evidence="2">cv. G1812</strain>
    </source>
</reference>
<dbReference type="Proteomes" id="UP000015106">
    <property type="component" value="Chromosome 7"/>
</dbReference>
<protein>
    <submittedName>
        <fullName evidence="1">Uncharacterized protein</fullName>
    </submittedName>
</protein>
<evidence type="ECO:0000313" key="2">
    <source>
        <dbReference type="Proteomes" id="UP000015106"/>
    </source>
</evidence>
<dbReference type="EnsemblPlants" id="TuG1812G0700005442.01.T02">
    <property type="protein sequence ID" value="TuG1812G0700005442.01.T02"/>
    <property type="gene ID" value="TuG1812G0700005442.01"/>
</dbReference>
<reference evidence="1" key="3">
    <citation type="submission" date="2022-06" db="UniProtKB">
        <authorList>
            <consortium name="EnsemblPlants"/>
        </authorList>
    </citation>
    <scope>IDENTIFICATION</scope>
</reference>
<proteinExistence type="predicted"/>
<accession>A0A8R7R656</accession>
<reference evidence="1" key="2">
    <citation type="submission" date="2018-03" db="EMBL/GenBank/DDBJ databases">
        <title>The Triticum urartu genome reveals the dynamic nature of wheat genome evolution.</title>
        <authorList>
            <person name="Ling H."/>
            <person name="Ma B."/>
            <person name="Shi X."/>
            <person name="Liu H."/>
            <person name="Dong L."/>
            <person name="Sun H."/>
            <person name="Cao Y."/>
            <person name="Gao Q."/>
            <person name="Zheng S."/>
            <person name="Li Y."/>
            <person name="Yu Y."/>
            <person name="Du H."/>
            <person name="Qi M."/>
            <person name="Li Y."/>
            <person name="Yu H."/>
            <person name="Cui Y."/>
            <person name="Wang N."/>
            <person name="Chen C."/>
            <person name="Wu H."/>
            <person name="Zhao Y."/>
            <person name="Zhang J."/>
            <person name="Li Y."/>
            <person name="Zhou W."/>
            <person name="Zhang B."/>
            <person name="Hu W."/>
            <person name="Eijk M."/>
            <person name="Tang J."/>
            <person name="Witsenboer H."/>
            <person name="Zhao S."/>
            <person name="Li Z."/>
            <person name="Zhang A."/>
            <person name="Wang D."/>
            <person name="Liang C."/>
        </authorList>
    </citation>
    <scope>NUCLEOTIDE SEQUENCE [LARGE SCALE GENOMIC DNA]</scope>
    <source>
        <strain evidence="1">cv. G1812</strain>
    </source>
</reference>
<dbReference type="AlphaFoldDB" id="A0A8R7R656"/>
<sequence length="122" mass="14029">MAPVTLQEAVEISLCLTQKQSHSGGCAVPPSRAIIDYEAEIWAFRYRIDVSTVEASRQLYLTSFKKKKTRPLDSAVRLFNDMAVLNERELLVRFNHQHVLRCDIDGKFLGIVNIGKSQYRMW</sequence>
<keyword evidence="2" id="KW-1185">Reference proteome</keyword>
<organism evidence="1 2">
    <name type="scientific">Triticum urartu</name>
    <name type="common">Red wild einkorn</name>
    <name type="synonym">Crithodium urartu</name>
    <dbReference type="NCBI Taxonomy" id="4572"/>
    <lineage>
        <taxon>Eukaryota</taxon>
        <taxon>Viridiplantae</taxon>
        <taxon>Streptophyta</taxon>
        <taxon>Embryophyta</taxon>
        <taxon>Tracheophyta</taxon>
        <taxon>Spermatophyta</taxon>
        <taxon>Magnoliopsida</taxon>
        <taxon>Liliopsida</taxon>
        <taxon>Poales</taxon>
        <taxon>Poaceae</taxon>
        <taxon>BOP clade</taxon>
        <taxon>Pooideae</taxon>
        <taxon>Triticodae</taxon>
        <taxon>Triticeae</taxon>
        <taxon>Triticinae</taxon>
        <taxon>Triticum</taxon>
    </lineage>
</organism>
<dbReference type="Gramene" id="TuG1812G0700005442.01.T02">
    <property type="protein sequence ID" value="TuG1812G0700005442.01.T02"/>
    <property type="gene ID" value="TuG1812G0700005442.01"/>
</dbReference>
<gene>
    <name evidence="1" type="primary">LOC125523367</name>
</gene>
<evidence type="ECO:0000313" key="1">
    <source>
        <dbReference type="EnsemblPlants" id="TuG1812G0700005442.01.T02"/>
    </source>
</evidence>
<name>A0A8R7R656_TRIUA</name>